<gene>
    <name evidence="2" type="ORF">NCTC11466_04560</name>
</gene>
<organism evidence="2 3">
    <name type="scientific">Cedecea lapagei</name>
    <dbReference type="NCBI Taxonomy" id="158823"/>
    <lineage>
        <taxon>Bacteria</taxon>
        <taxon>Pseudomonadati</taxon>
        <taxon>Pseudomonadota</taxon>
        <taxon>Gammaproteobacteria</taxon>
        <taxon>Enterobacterales</taxon>
        <taxon>Enterobacteriaceae</taxon>
        <taxon>Cedecea</taxon>
    </lineage>
</organism>
<dbReference type="EMBL" id="LR134201">
    <property type="protein sequence ID" value="VEC02012.1"/>
    <property type="molecule type" value="Genomic_DNA"/>
</dbReference>
<evidence type="ECO:0000313" key="3">
    <source>
        <dbReference type="Proteomes" id="UP000274122"/>
    </source>
</evidence>
<dbReference type="RefSeq" id="WP_232012270.1">
    <property type="nucleotide sequence ID" value="NZ_LR134201.1"/>
</dbReference>
<name>A0A447V8M5_9ENTR</name>
<reference evidence="2 3" key="1">
    <citation type="submission" date="2018-12" db="EMBL/GenBank/DDBJ databases">
        <authorList>
            <consortium name="Pathogen Informatics"/>
        </authorList>
    </citation>
    <scope>NUCLEOTIDE SEQUENCE [LARGE SCALE GENOMIC DNA]</scope>
    <source>
        <strain evidence="2 3">NCTC11466</strain>
    </source>
</reference>
<sequence>MSNLLKFPAKPEQSGLSHPEATPDGINFMRRDDNGIYQHQKLIGYRAVIRQLDGGNYDRDLPEGMRALAAIWEAESKGYYIPTDEQRATVWRWLVACLFIMEQQDKNGTADVTNEEGSKGRATIYTGEHGSISVYPATERFSLASHVEGLALEKYGADIGLFLAVQMYQGMTEVTPGEGMKLSQMGREGLEMLHDGFIEMLNTEGLPAAPTEH</sequence>
<evidence type="ECO:0000313" key="2">
    <source>
        <dbReference type="EMBL" id="VEC02012.1"/>
    </source>
</evidence>
<accession>A0A447V8M5</accession>
<dbReference type="Proteomes" id="UP000274122">
    <property type="component" value="Chromosome"/>
</dbReference>
<dbReference type="AlphaFoldDB" id="A0A447V8M5"/>
<protein>
    <submittedName>
        <fullName evidence="2">Uncharacterized protein</fullName>
    </submittedName>
</protein>
<proteinExistence type="predicted"/>
<feature type="region of interest" description="Disordered" evidence="1">
    <location>
        <begin position="1"/>
        <end position="25"/>
    </location>
</feature>
<evidence type="ECO:0000256" key="1">
    <source>
        <dbReference type="SAM" id="MobiDB-lite"/>
    </source>
</evidence>
<dbReference type="KEGG" id="clap:NCTC11466_04560"/>
<keyword evidence="3" id="KW-1185">Reference proteome</keyword>